<dbReference type="EMBL" id="CADCXU010036385">
    <property type="protein sequence ID" value="CAB0021103.1"/>
    <property type="molecule type" value="Genomic_DNA"/>
</dbReference>
<dbReference type="Proteomes" id="UP000479000">
    <property type="component" value="Unassembled WGS sequence"/>
</dbReference>
<evidence type="ECO:0000313" key="3">
    <source>
        <dbReference type="EMBL" id="CAB0021103.1"/>
    </source>
</evidence>
<organism evidence="3 4">
    <name type="scientific">Nesidiocoris tenuis</name>
    <dbReference type="NCBI Taxonomy" id="355587"/>
    <lineage>
        <taxon>Eukaryota</taxon>
        <taxon>Metazoa</taxon>
        <taxon>Ecdysozoa</taxon>
        <taxon>Arthropoda</taxon>
        <taxon>Hexapoda</taxon>
        <taxon>Insecta</taxon>
        <taxon>Pterygota</taxon>
        <taxon>Neoptera</taxon>
        <taxon>Paraneoptera</taxon>
        <taxon>Hemiptera</taxon>
        <taxon>Heteroptera</taxon>
        <taxon>Panheteroptera</taxon>
        <taxon>Cimicomorpha</taxon>
        <taxon>Miridae</taxon>
        <taxon>Dicyphina</taxon>
        <taxon>Nesidiocoris</taxon>
    </lineage>
</organism>
<feature type="region of interest" description="Disordered" evidence="1">
    <location>
        <begin position="27"/>
        <end position="93"/>
    </location>
</feature>
<protein>
    <submittedName>
        <fullName evidence="3">Uncharacterized protein</fullName>
    </submittedName>
</protein>
<sequence length="93" mass="10705">MKDSDKETEDKNIVKRREQLYRLMISTTTTNKSPQIRVPRYQSPDSHPDRGSQGGHQTEIIGVHIWRGQGLQDDVGFQPPRGGYERATLQKKE</sequence>
<reference evidence="3 4" key="1">
    <citation type="submission" date="2020-02" db="EMBL/GenBank/DDBJ databases">
        <authorList>
            <person name="Ferguson B K."/>
        </authorList>
    </citation>
    <scope>NUCLEOTIDE SEQUENCE [LARGE SCALE GENOMIC DNA]</scope>
</reference>
<evidence type="ECO:0000313" key="4">
    <source>
        <dbReference type="Proteomes" id="UP000479000"/>
    </source>
</evidence>
<evidence type="ECO:0000313" key="2">
    <source>
        <dbReference type="EMBL" id="CAB0015386.1"/>
    </source>
</evidence>
<gene>
    <name evidence="2" type="ORF">NTEN_LOCUS19726</name>
    <name evidence="3" type="ORF">NTEN_LOCUS24628</name>
</gene>
<keyword evidence="4" id="KW-1185">Reference proteome</keyword>
<accession>A0A6H5HVK1</accession>
<dbReference type="EMBL" id="CADCXU010028982">
    <property type="protein sequence ID" value="CAB0015386.1"/>
    <property type="molecule type" value="Genomic_DNA"/>
</dbReference>
<dbReference type="AlphaFoldDB" id="A0A6H5HVK1"/>
<name>A0A6H5HVK1_9HEMI</name>
<proteinExistence type="predicted"/>
<evidence type="ECO:0000256" key="1">
    <source>
        <dbReference type="SAM" id="MobiDB-lite"/>
    </source>
</evidence>